<feature type="signal peptide" evidence="2">
    <location>
        <begin position="1"/>
        <end position="23"/>
    </location>
</feature>
<dbReference type="STRING" id="564117.SAMN05216369_1988"/>
<dbReference type="PROSITE" id="PS51257">
    <property type="entry name" value="PROKAR_LIPOPROTEIN"/>
    <property type="match status" value="1"/>
</dbReference>
<feature type="chain" id="PRO_5011957704" evidence="2">
    <location>
        <begin position="24"/>
        <end position="195"/>
    </location>
</feature>
<dbReference type="Gene3D" id="1.25.40.10">
    <property type="entry name" value="Tetratricopeptide repeat domain"/>
    <property type="match status" value="2"/>
</dbReference>
<dbReference type="PANTHER" id="PTHR44177:SF1">
    <property type="entry name" value="TETRATRICOPEPTIDE REPEAT PROTEIN 8"/>
    <property type="match status" value="1"/>
</dbReference>
<evidence type="ECO:0000313" key="3">
    <source>
        <dbReference type="EMBL" id="SHK42603.1"/>
    </source>
</evidence>
<dbReference type="AlphaFoldDB" id="A0A1M6SCZ0"/>
<name>A0A1M6SCZ0_9GAMM</name>
<dbReference type="GO" id="GO:0042802">
    <property type="term" value="F:identical protein binding"/>
    <property type="evidence" value="ECO:0007669"/>
    <property type="project" value="InterPro"/>
</dbReference>
<feature type="repeat" description="TPR" evidence="1">
    <location>
        <begin position="78"/>
        <end position="111"/>
    </location>
</feature>
<evidence type="ECO:0000256" key="1">
    <source>
        <dbReference type="PROSITE-ProRule" id="PRU00339"/>
    </source>
</evidence>
<dbReference type="PROSITE" id="PS50005">
    <property type="entry name" value="TPR"/>
    <property type="match status" value="2"/>
</dbReference>
<organism evidence="3 4">
    <name type="scientific">Marinobacter antarcticus</name>
    <dbReference type="NCBI Taxonomy" id="564117"/>
    <lineage>
        <taxon>Bacteria</taxon>
        <taxon>Pseudomonadati</taxon>
        <taxon>Pseudomonadota</taxon>
        <taxon>Gammaproteobacteria</taxon>
        <taxon>Pseudomonadales</taxon>
        <taxon>Marinobacteraceae</taxon>
        <taxon>Marinobacter</taxon>
    </lineage>
</organism>
<dbReference type="SMART" id="SM00028">
    <property type="entry name" value="TPR"/>
    <property type="match status" value="2"/>
</dbReference>
<proteinExistence type="predicted"/>
<evidence type="ECO:0000313" key="4">
    <source>
        <dbReference type="Proteomes" id="UP000184497"/>
    </source>
</evidence>
<dbReference type="PANTHER" id="PTHR44177">
    <property type="entry name" value="TETRATRICOPEPTIDE REPEAT PROTEIN 8"/>
    <property type="match status" value="1"/>
</dbReference>
<dbReference type="SUPFAM" id="SSF48452">
    <property type="entry name" value="TPR-like"/>
    <property type="match status" value="1"/>
</dbReference>
<dbReference type="InterPro" id="IPR011990">
    <property type="entry name" value="TPR-like_helical_dom_sf"/>
</dbReference>
<dbReference type="OrthoDB" id="255821at2"/>
<protein>
    <submittedName>
        <fullName evidence="3">Tetratricopeptide repeat-containing protein</fullName>
    </submittedName>
</protein>
<dbReference type="InterPro" id="IPR028796">
    <property type="entry name" value="BBS8"/>
</dbReference>
<sequence length="195" mass="21431">MIWDKKLNAVVLGLLLLSGCALGPERAAAPDETATATGESEVLLQEAFAEAVVLMENGDTDEARRRFEQMALQHPQRTGPLVNLGVLAFQTGETELAQARFKEVLALNPEHPVALNHLGVIARNAGDFPTAEQRYREALAANPEYLPALLNLAFLLDIYLGEPGQALPLYEQYKALATEPDPKLEDWIFDAKNRI</sequence>
<dbReference type="RefSeq" id="WP_084063528.1">
    <property type="nucleotide sequence ID" value="NZ_FRAQ01000001.1"/>
</dbReference>
<dbReference type="EMBL" id="FRAQ01000001">
    <property type="protein sequence ID" value="SHK42603.1"/>
    <property type="molecule type" value="Genomic_DNA"/>
</dbReference>
<keyword evidence="2" id="KW-0732">Signal</keyword>
<dbReference type="InterPro" id="IPR019734">
    <property type="entry name" value="TPR_rpt"/>
</dbReference>
<accession>A0A1M6SCZ0</accession>
<keyword evidence="4" id="KW-1185">Reference proteome</keyword>
<gene>
    <name evidence="3" type="ORF">SAMN05216369_1988</name>
</gene>
<dbReference type="Pfam" id="PF13432">
    <property type="entry name" value="TPR_16"/>
    <property type="match status" value="1"/>
</dbReference>
<dbReference type="Pfam" id="PF07721">
    <property type="entry name" value="TPR_4"/>
    <property type="match status" value="1"/>
</dbReference>
<evidence type="ECO:0000256" key="2">
    <source>
        <dbReference type="SAM" id="SignalP"/>
    </source>
</evidence>
<dbReference type="InterPro" id="IPR011717">
    <property type="entry name" value="TPR-4"/>
</dbReference>
<dbReference type="Proteomes" id="UP000184497">
    <property type="component" value="Unassembled WGS sequence"/>
</dbReference>
<feature type="repeat" description="TPR" evidence="1">
    <location>
        <begin position="112"/>
        <end position="145"/>
    </location>
</feature>
<keyword evidence="1" id="KW-0802">TPR repeat</keyword>
<reference evidence="4" key="1">
    <citation type="submission" date="2016-11" db="EMBL/GenBank/DDBJ databases">
        <authorList>
            <person name="Varghese N."/>
            <person name="Submissions S."/>
        </authorList>
    </citation>
    <scope>NUCLEOTIDE SEQUENCE [LARGE SCALE GENOMIC DNA]</scope>
    <source>
        <strain evidence="4">CGMCC 1.10835</strain>
    </source>
</reference>